<keyword evidence="1" id="KW-0808">Transferase</keyword>
<evidence type="ECO:0000259" key="6">
    <source>
        <dbReference type="PROSITE" id="PS50011"/>
    </source>
</evidence>
<evidence type="ECO:0000256" key="5">
    <source>
        <dbReference type="SAM" id="Phobius"/>
    </source>
</evidence>
<dbReference type="InterPro" id="IPR000719">
    <property type="entry name" value="Prot_kinase_dom"/>
</dbReference>
<dbReference type="PROSITE" id="PS50011">
    <property type="entry name" value="PROTEIN_KINASE_DOM"/>
    <property type="match status" value="1"/>
</dbReference>
<evidence type="ECO:0000256" key="1">
    <source>
        <dbReference type="ARBA" id="ARBA00022679"/>
    </source>
</evidence>
<keyword evidence="5" id="KW-0472">Membrane</keyword>
<accession>A0AAE3KT94</accession>
<dbReference type="Proteomes" id="UP001204953">
    <property type="component" value="Unassembled WGS sequence"/>
</dbReference>
<evidence type="ECO:0000313" key="8">
    <source>
        <dbReference type="Proteomes" id="UP001204953"/>
    </source>
</evidence>
<dbReference type="EMBL" id="JAMZMM010000185">
    <property type="protein sequence ID" value="MCP2730292.1"/>
    <property type="molecule type" value="Genomic_DNA"/>
</dbReference>
<gene>
    <name evidence="7" type="ORF">NJ959_17815</name>
</gene>
<reference evidence="7" key="1">
    <citation type="submission" date="2022-06" db="EMBL/GenBank/DDBJ databases">
        <title>New cyanobacteria of genus Symplocastrum in benthos of Lake Baikal.</title>
        <authorList>
            <person name="Sorokovikova E."/>
            <person name="Tikhonova I."/>
            <person name="Krasnopeev A."/>
            <person name="Evseev P."/>
            <person name="Gladkikh A."/>
            <person name="Belykh O."/>
        </authorList>
    </citation>
    <scope>NUCLEOTIDE SEQUENCE</scope>
    <source>
        <strain evidence="7">BBK-W-15</strain>
    </source>
</reference>
<organism evidence="7 8">
    <name type="scientific">Limnofasciculus baicalensis BBK-W-15</name>
    <dbReference type="NCBI Taxonomy" id="2699891"/>
    <lineage>
        <taxon>Bacteria</taxon>
        <taxon>Bacillati</taxon>
        <taxon>Cyanobacteriota</taxon>
        <taxon>Cyanophyceae</taxon>
        <taxon>Coleofasciculales</taxon>
        <taxon>Coleofasciculaceae</taxon>
        <taxon>Limnofasciculus</taxon>
        <taxon>Limnofasciculus baicalensis</taxon>
    </lineage>
</organism>
<comment type="caution">
    <text evidence="7">The sequence shown here is derived from an EMBL/GenBank/DDBJ whole genome shotgun (WGS) entry which is preliminary data.</text>
</comment>
<evidence type="ECO:0000256" key="3">
    <source>
        <dbReference type="ARBA" id="ARBA00022777"/>
    </source>
</evidence>
<sequence length="336" mass="37226">MAWLVGQKLHDGRYTIERELGRGYFGITYLVSDRDRKRLAIETISDDLLSQLTPPEIDNLQEKFLQEAVKLAKCKHSHIVHIKEPFLEGNQVCIVMEYIDGVDLASRAQHQLPEAEALRYIQQMGEALNAVHENGLVHRNVKPANILLRAGKSEAVLIDFGLARGSDNPLTTLDPNTADGFDSLELYHADAQLGAYTDIYSLAGTLYFLLTGQIPPTAMERSLGRARLTAPKQINSQVSDRTNEAIITGMALAAADRPQTMQDWLDILGVQRQVPLPWQNGNFMTWLAVIATIAAVIGTIAAWLVLKPSPPPKPTGTPKSQLIQPMRDILITHKLT</sequence>
<dbReference type="PANTHER" id="PTHR43289:SF34">
    <property type="entry name" value="SERINE_THREONINE-PROTEIN KINASE YBDM-RELATED"/>
    <property type="match status" value="1"/>
</dbReference>
<dbReference type="PANTHER" id="PTHR43289">
    <property type="entry name" value="MITOGEN-ACTIVATED PROTEIN KINASE KINASE KINASE 20-RELATED"/>
    <property type="match status" value="1"/>
</dbReference>
<keyword evidence="5" id="KW-0812">Transmembrane</keyword>
<evidence type="ECO:0000256" key="4">
    <source>
        <dbReference type="ARBA" id="ARBA00022840"/>
    </source>
</evidence>
<dbReference type="GO" id="GO:0005524">
    <property type="term" value="F:ATP binding"/>
    <property type="evidence" value="ECO:0007669"/>
    <property type="project" value="UniProtKB-KW"/>
</dbReference>
<proteinExistence type="predicted"/>
<keyword evidence="7" id="KW-0723">Serine/threonine-protein kinase</keyword>
<evidence type="ECO:0000313" key="7">
    <source>
        <dbReference type="EMBL" id="MCP2730292.1"/>
    </source>
</evidence>
<dbReference type="AlphaFoldDB" id="A0AAE3KT94"/>
<evidence type="ECO:0000256" key="2">
    <source>
        <dbReference type="ARBA" id="ARBA00022741"/>
    </source>
</evidence>
<protein>
    <submittedName>
        <fullName evidence="7">Serine/threonine protein kinase</fullName>
    </submittedName>
</protein>
<dbReference type="CDD" id="cd14014">
    <property type="entry name" value="STKc_PknB_like"/>
    <property type="match status" value="1"/>
</dbReference>
<feature type="transmembrane region" description="Helical" evidence="5">
    <location>
        <begin position="283"/>
        <end position="306"/>
    </location>
</feature>
<dbReference type="Gene3D" id="1.10.510.10">
    <property type="entry name" value="Transferase(Phosphotransferase) domain 1"/>
    <property type="match status" value="1"/>
</dbReference>
<dbReference type="SUPFAM" id="SSF56112">
    <property type="entry name" value="Protein kinase-like (PK-like)"/>
    <property type="match status" value="1"/>
</dbReference>
<dbReference type="Pfam" id="PF00069">
    <property type="entry name" value="Pkinase"/>
    <property type="match status" value="1"/>
</dbReference>
<feature type="domain" description="Protein kinase" evidence="6">
    <location>
        <begin position="14"/>
        <end position="279"/>
    </location>
</feature>
<keyword evidence="2" id="KW-0547">Nucleotide-binding</keyword>
<name>A0AAE3KT94_9CYAN</name>
<keyword evidence="4" id="KW-0067">ATP-binding</keyword>
<dbReference type="InterPro" id="IPR011009">
    <property type="entry name" value="Kinase-like_dom_sf"/>
</dbReference>
<dbReference type="GO" id="GO:0004674">
    <property type="term" value="F:protein serine/threonine kinase activity"/>
    <property type="evidence" value="ECO:0007669"/>
    <property type="project" value="UniProtKB-KW"/>
</dbReference>
<keyword evidence="5" id="KW-1133">Transmembrane helix</keyword>
<keyword evidence="3 7" id="KW-0418">Kinase</keyword>
<keyword evidence="8" id="KW-1185">Reference proteome</keyword>
<dbReference type="RefSeq" id="WP_254013054.1">
    <property type="nucleotide sequence ID" value="NZ_JAMZMM010000185.1"/>
</dbReference>